<protein>
    <recommendedName>
        <fullName evidence="5">Amylo-alpha-1,6-glucosidase</fullName>
    </recommendedName>
</protein>
<dbReference type="EMBL" id="CP065383">
    <property type="protein sequence ID" value="QPM68696.1"/>
    <property type="molecule type" value="Genomic_DNA"/>
</dbReference>
<dbReference type="GO" id="GO:0005975">
    <property type="term" value="P:carbohydrate metabolic process"/>
    <property type="evidence" value="ECO:0007669"/>
    <property type="project" value="InterPro"/>
</dbReference>
<accession>A0A7T1AMM6</accession>
<evidence type="ECO:0000313" key="4">
    <source>
        <dbReference type="Proteomes" id="UP000594463"/>
    </source>
</evidence>
<evidence type="ECO:0008006" key="5">
    <source>
        <dbReference type="Google" id="ProtNLM"/>
    </source>
</evidence>
<dbReference type="KEGG" id="alam:RT761_01918"/>
<feature type="domain" description="Putative glycogen debranching enzyme N-terminal" evidence="1">
    <location>
        <begin position="28"/>
        <end position="221"/>
    </location>
</feature>
<reference evidence="3 4" key="1">
    <citation type="journal article" date="2021" name="Nat. Commun.">
        <title>Isolation of a member of the candidate phylum Atribacteria reveals a unique cell membrane structure.</title>
        <authorList>
            <person name="Taiki K."/>
            <person name="Nobu M.K."/>
            <person name="Kusada H."/>
            <person name="Meng X.-Y."/>
            <person name="Hosoki N."/>
            <person name="Uematsu K."/>
            <person name="Yoshioka H."/>
            <person name="Kamagata Y."/>
            <person name="Tamaki H."/>
        </authorList>
    </citation>
    <scope>NUCLEOTIDE SEQUENCE [LARGE SCALE GENOMIC DNA]</scope>
    <source>
        <strain evidence="3 4">RT761</strain>
    </source>
</reference>
<evidence type="ECO:0000259" key="2">
    <source>
        <dbReference type="Pfam" id="PF22422"/>
    </source>
</evidence>
<dbReference type="AlphaFoldDB" id="A0A7T1AMM6"/>
<feature type="domain" description="Mannosylglycerate hydrolase MGH1-like glycoside hydrolase" evidence="2">
    <location>
        <begin position="319"/>
        <end position="616"/>
    </location>
</feature>
<dbReference type="Pfam" id="PF14742">
    <property type="entry name" value="GDE_N_bis"/>
    <property type="match status" value="1"/>
</dbReference>
<sequence length="735" mass="83749">MIDEILRISDNYYILSTSSRIDDRIRVLKNGETFAVFDRFGDIDELGTNELGIYYHDTRYLSQLILMLEESRPLLLSSTVKDDNAVLAIDLMNPDISRMGEIVIPHGTVHFFRSKILWKSTCYEQLSIHNFGQSTIDFSFSLKYDVDFADIFEVRGTKRLQHGHRFKALFRENSVCFRYLGLDGLIRQTLIFFNPHPYKLTETEASFHIHLQPRQEMNFQFTTFCLSSKISHDSQSIEEPDYASFSIIPYKKTVKKASITLKRAKKVEPKIYTSNEQFNDWLNRSLADLHMMQTDTKYGPYPYAGVPWFSTVFGRDGIITALECLWFNPGIARGVLQYLAATQATEENDMNDAQPGKILHETRSGEMANNGEIPFGLYYGSIDATPLFVMLAGEYYRRTGDKAFIRTIWDNIERAMNWIDNYGDNNQDGFYDYIRHTPHGLVHQGWKDSHDSVFHSDGSDAPPPIALCEVQGYVYAAKITASFLAEVLGYDQRSQGFAQQAKNLKKKFNEIFWCEDLSTYALALDGNQKLCKTRASNAGHCLFTGLAYEDRAALLGKTLTHKMFFSGWGIRTVATTEARYNPMSYHNGSVWPHDNALIALGFARYGFKEKALKIFTGLFDSSLFFDLHRLPELFCGFDRRPGESPTHYPVACSPQSWSAAVVFSLLQACLGLEIFGAEKKISFTKPLLPDFLREIQITGLRVKDAILDLSLTKQDKDVGINIIRRQGPVTVVVIK</sequence>
<gene>
    <name evidence="3" type="ORF">RT761_01918</name>
</gene>
<dbReference type="SUPFAM" id="SSF48208">
    <property type="entry name" value="Six-hairpin glycosidases"/>
    <property type="match status" value="1"/>
</dbReference>
<evidence type="ECO:0000259" key="1">
    <source>
        <dbReference type="Pfam" id="PF14742"/>
    </source>
</evidence>
<evidence type="ECO:0000313" key="3">
    <source>
        <dbReference type="EMBL" id="QPM68696.1"/>
    </source>
</evidence>
<dbReference type="Gene3D" id="1.50.10.10">
    <property type="match status" value="1"/>
</dbReference>
<dbReference type="InterPro" id="IPR054491">
    <property type="entry name" value="MGH1-like_GH"/>
</dbReference>
<dbReference type="Proteomes" id="UP000594463">
    <property type="component" value="Chromosome"/>
</dbReference>
<name>A0A7T1AMM6_ATRLM</name>
<proteinExistence type="predicted"/>
<keyword evidence="4" id="KW-1185">Reference proteome</keyword>
<dbReference type="InterPro" id="IPR012341">
    <property type="entry name" value="6hp_glycosidase-like_sf"/>
</dbReference>
<organism evidence="3 4">
    <name type="scientific">Atribacter laminatus</name>
    <dbReference type="NCBI Taxonomy" id="2847778"/>
    <lineage>
        <taxon>Bacteria</taxon>
        <taxon>Pseudomonadati</taxon>
        <taxon>Atribacterota</taxon>
        <taxon>Atribacteria</taxon>
        <taxon>Atribacterales</taxon>
        <taxon>Atribacteraceae</taxon>
        <taxon>Atribacter</taxon>
    </lineage>
</organism>
<dbReference type="InterPro" id="IPR032856">
    <property type="entry name" value="GDE_N_bis"/>
</dbReference>
<dbReference type="InterPro" id="IPR008928">
    <property type="entry name" value="6-hairpin_glycosidase_sf"/>
</dbReference>
<dbReference type="Pfam" id="PF22422">
    <property type="entry name" value="MGH1-like_GH"/>
    <property type="match status" value="1"/>
</dbReference>